<keyword evidence="2 5" id="KW-0812">Transmembrane</keyword>
<evidence type="ECO:0000256" key="5">
    <source>
        <dbReference type="SAM" id="Phobius"/>
    </source>
</evidence>
<evidence type="ECO:0000313" key="7">
    <source>
        <dbReference type="Proteomes" id="UP000467428"/>
    </source>
</evidence>
<feature type="transmembrane region" description="Helical" evidence="5">
    <location>
        <begin position="70"/>
        <end position="88"/>
    </location>
</feature>
<accession>A0A7I7RXL8</accession>
<keyword evidence="7" id="KW-1185">Reference proteome</keyword>
<keyword evidence="4 5" id="KW-0472">Membrane</keyword>
<gene>
    <name evidence="6" type="ORF">MARA_21670</name>
</gene>
<geneLocation type="plasmid" evidence="7">
    <name>pjcm18538 dna</name>
</geneLocation>
<reference evidence="6 7" key="1">
    <citation type="journal article" date="2019" name="Emerg. Microbes Infect.">
        <title>Comprehensive subspecies identification of 175 nontuberculous mycobacteria species based on 7547 genomic profiles.</title>
        <authorList>
            <person name="Matsumoto Y."/>
            <person name="Kinjo T."/>
            <person name="Motooka D."/>
            <person name="Nabeya D."/>
            <person name="Jung N."/>
            <person name="Uechi K."/>
            <person name="Horii T."/>
            <person name="Iida T."/>
            <person name="Fujita J."/>
            <person name="Nakamura S."/>
        </authorList>
    </citation>
    <scope>NUCLEOTIDE SEQUENCE [LARGE SCALE GENOMIC DNA]</scope>
    <source>
        <strain evidence="6 7">JCM 18538</strain>
    </source>
</reference>
<keyword evidence="3 5" id="KW-1133">Transmembrane helix</keyword>
<dbReference type="GO" id="GO:0004671">
    <property type="term" value="F:protein C-terminal S-isoprenylcysteine carboxyl O-methyltransferase activity"/>
    <property type="evidence" value="ECO:0007669"/>
    <property type="project" value="InterPro"/>
</dbReference>
<proteinExistence type="predicted"/>
<feature type="transmembrane region" description="Helical" evidence="5">
    <location>
        <begin position="41"/>
        <end position="63"/>
    </location>
</feature>
<dbReference type="InterPro" id="IPR007269">
    <property type="entry name" value="ICMT_MeTrfase"/>
</dbReference>
<organism evidence="6 7">
    <name type="scientific">Mycolicibacterium arabiense</name>
    <dbReference type="NCBI Taxonomy" id="1286181"/>
    <lineage>
        <taxon>Bacteria</taxon>
        <taxon>Bacillati</taxon>
        <taxon>Actinomycetota</taxon>
        <taxon>Actinomycetes</taxon>
        <taxon>Mycobacteriales</taxon>
        <taxon>Mycobacteriaceae</taxon>
        <taxon>Mycolicibacterium</taxon>
    </lineage>
</organism>
<name>A0A7I7RXL8_9MYCO</name>
<protein>
    <submittedName>
        <fullName evidence="6">Isoprenylcysteine carboxyl methyltransferase</fullName>
    </submittedName>
</protein>
<feature type="transmembrane region" description="Helical" evidence="5">
    <location>
        <begin position="123"/>
        <end position="149"/>
    </location>
</feature>
<evidence type="ECO:0000313" key="6">
    <source>
        <dbReference type="EMBL" id="BBY48699.1"/>
    </source>
</evidence>
<keyword evidence="6" id="KW-0489">Methyltransferase</keyword>
<dbReference type="Proteomes" id="UP000467428">
    <property type="component" value="Chromosome"/>
</dbReference>
<sequence length="181" mass="19791">MSWYLALIAVITVERLAELVVSKRNLAWTTARGGTEYGLGHYPAMVALHVALLVGCVLEPILLDRPFLPALGWPMLAVVLAAQVLRWWCITTLGPQWNTRVVVVPGAERVTGGPYRWIPHPNYVAVIVEGAALPLVHSAWLTAIVFTVLNAILLRTRIEVENAALASLGGGQERSDRGRSR</sequence>
<evidence type="ECO:0000256" key="4">
    <source>
        <dbReference type="ARBA" id="ARBA00023136"/>
    </source>
</evidence>
<comment type="subcellular location">
    <subcellularLocation>
        <location evidence="1">Membrane</location>
        <topology evidence="1">Multi-pass membrane protein</topology>
    </subcellularLocation>
</comment>
<keyword evidence="6" id="KW-0808">Transferase</keyword>
<dbReference type="KEGG" id="marz:MARA_21670"/>
<dbReference type="AlphaFoldDB" id="A0A7I7RXL8"/>
<dbReference type="Pfam" id="PF04140">
    <property type="entry name" value="ICMT"/>
    <property type="match status" value="1"/>
</dbReference>
<dbReference type="RefSeq" id="WP_163918446.1">
    <property type="nucleotide sequence ID" value="NZ_AP022593.1"/>
</dbReference>
<dbReference type="GO" id="GO:0032259">
    <property type="term" value="P:methylation"/>
    <property type="evidence" value="ECO:0007669"/>
    <property type="project" value="UniProtKB-KW"/>
</dbReference>
<evidence type="ECO:0000256" key="2">
    <source>
        <dbReference type="ARBA" id="ARBA00022692"/>
    </source>
</evidence>
<dbReference type="GO" id="GO:0016020">
    <property type="term" value="C:membrane"/>
    <property type="evidence" value="ECO:0007669"/>
    <property type="project" value="UniProtKB-SubCell"/>
</dbReference>
<evidence type="ECO:0000256" key="1">
    <source>
        <dbReference type="ARBA" id="ARBA00004141"/>
    </source>
</evidence>
<dbReference type="Gene3D" id="1.20.120.1630">
    <property type="match status" value="1"/>
</dbReference>
<evidence type="ECO:0000256" key="3">
    <source>
        <dbReference type="ARBA" id="ARBA00022989"/>
    </source>
</evidence>
<dbReference type="EMBL" id="AP022593">
    <property type="protein sequence ID" value="BBY48699.1"/>
    <property type="molecule type" value="Genomic_DNA"/>
</dbReference>